<feature type="domain" description="CN hydrolase" evidence="3">
    <location>
        <begin position="4"/>
        <end position="250"/>
    </location>
</feature>
<dbReference type="EC" id="3.5.1.111" evidence="4"/>
<dbReference type="InterPro" id="IPR001110">
    <property type="entry name" value="UPF0012_CS"/>
</dbReference>
<evidence type="ECO:0000256" key="1">
    <source>
        <dbReference type="ARBA" id="ARBA00010613"/>
    </source>
</evidence>
<dbReference type="PROSITE" id="PS50263">
    <property type="entry name" value="CN_HYDROLASE"/>
    <property type="match status" value="1"/>
</dbReference>
<reference evidence="4 5" key="1">
    <citation type="submission" date="2019-02" db="EMBL/GenBank/DDBJ databases">
        <title>Deep-cultivation of Planctomycetes and their phenomic and genomic characterization uncovers novel biology.</title>
        <authorList>
            <person name="Wiegand S."/>
            <person name="Jogler M."/>
            <person name="Boedeker C."/>
            <person name="Pinto D."/>
            <person name="Vollmers J."/>
            <person name="Rivas-Marin E."/>
            <person name="Kohn T."/>
            <person name="Peeters S.H."/>
            <person name="Heuer A."/>
            <person name="Rast P."/>
            <person name="Oberbeckmann S."/>
            <person name="Bunk B."/>
            <person name="Jeske O."/>
            <person name="Meyerdierks A."/>
            <person name="Storesund J.E."/>
            <person name="Kallscheuer N."/>
            <person name="Luecker S."/>
            <person name="Lage O.M."/>
            <person name="Pohl T."/>
            <person name="Merkel B.J."/>
            <person name="Hornburger P."/>
            <person name="Mueller R.-W."/>
            <person name="Bruemmer F."/>
            <person name="Labrenz M."/>
            <person name="Spormann A.M."/>
            <person name="Op den Camp H."/>
            <person name="Overmann J."/>
            <person name="Amann R."/>
            <person name="Jetten M.S.M."/>
            <person name="Mascher T."/>
            <person name="Medema M.H."/>
            <person name="Devos D.P."/>
            <person name="Kaster A.-K."/>
            <person name="Ovreas L."/>
            <person name="Rohde M."/>
            <person name="Galperin M.Y."/>
            <person name="Jogler C."/>
        </authorList>
    </citation>
    <scope>NUCLEOTIDE SEQUENCE [LARGE SCALE GENOMIC DNA]</scope>
    <source>
        <strain evidence="4 5">Pan189</strain>
    </source>
</reference>
<dbReference type="Pfam" id="PF00795">
    <property type="entry name" value="CN_hydrolase"/>
    <property type="match status" value="1"/>
</dbReference>
<dbReference type="AlphaFoldDB" id="A0A517QVM5"/>
<evidence type="ECO:0000259" key="3">
    <source>
        <dbReference type="PROSITE" id="PS50263"/>
    </source>
</evidence>
<dbReference type="InterPro" id="IPR003010">
    <property type="entry name" value="C-N_Hydrolase"/>
</dbReference>
<dbReference type="SUPFAM" id="SSF56317">
    <property type="entry name" value="Carbon-nitrogen hydrolase"/>
    <property type="match status" value="1"/>
</dbReference>
<dbReference type="PANTHER" id="PTHR23088:SF27">
    <property type="entry name" value="DEAMINATED GLUTATHIONE AMIDASE"/>
    <property type="match status" value="1"/>
</dbReference>
<dbReference type="Gene3D" id="3.60.110.10">
    <property type="entry name" value="Carbon-nitrogen hydrolase"/>
    <property type="match status" value="1"/>
</dbReference>
<accession>A0A517QVM5</accession>
<comment type="similarity">
    <text evidence="1">Belongs to the carbon-nitrogen hydrolase superfamily. NIT1/NIT2 family.</text>
</comment>
<dbReference type="GO" id="GO:0106008">
    <property type="term" value="F:2-oxoglutaramate amidase activity"/>
    <property type="evidence" value="ECO:0007669"/>
    <property type="project" value="UniProtKB-EC"/>
</dbReference>
<evidence type="ECO:0000313" key="4">
    <source>
        <dbReference type="EMBL" id="QDT35706.1"/>
    </source>
</evidence>
<protein>
    <submittedName>
        <fullName evidence="4">2-oxoglutaramate amidase</fullName>
        <ecNumber evidence="4">3.5.1.111</ecNumber>
    </submittedName>
</protein>
<dbReference type="EMBL" id="CP036268">
    <property type="protein sequence ID" value="QDT35706.1"/>
    <property type="molecule type" value="Genomic_DNA"/>
</dbReference>
<dbReference type="CDD" id="cd07572">
    <property type="entry name" value="nit"/>
    <property type="match status" value="1"/>
</dbReference>
<gene>
    <name evidence="4" type="ORF">Pan189_00590</name>
</gene>
<dbReference type="RefSeq" id="WP_145361978.1">
    <property type="nucleotide sequence ID" value="NZ_CP036268.1"/>
</dbReference>
<evidence type="ECO:0000313" key="5">
    <source>
        <dbReference type="Proteomes" id="UP000317318"/>
    </source>
</evidence>
<dbReference type="OrthoDB" id="2826359at2"/>
<dbReference type="PANTHER" id="PTHR23088">
    <property type="entry name" value="NITRILASE-RELATED"/>
    <property type="match status" value="1"/>
</dbReference>
<keyword evidence="5" id="KW-1185">Reference proteome</keyword>
<evidence type="ECO:0000256" key="2">
    <source>
        <dbReference type="ARBA" id="ARBA00022801"/>
    </source>
</evidence>
<dbReference type="Proteomes" id="UP000317318">
    <property type="component" value="Chromosome"/>
</dbReference>
<proteinExistence type="inferred from homology"/>
<dbReference type="KEGG" id="svp:Pan189_00590"/>
<sequence>MIQFTAACVQCNSSDDFSRNLGRAIELCRDAAGRGAKLIVLPENVLAMIADTSSLVAIAQREATEGVERFAALARELNCLILVGSLHVPLSPTKVANRSYLFSPDGSPPATYDKIHLFDVSLPGGEAHRESDYYQAGSSLTTVPTDFGTIGLSICYDVRFPLLYRRLAQAGANVLSIPAAFTQATGEAHWEVLVRARAIETGSFVLAPNQCGQHPGGKRTFGHSMIVSPWGEVLARAGTDAEVIDAEIELADVDRCRSVIPTLLNDALSGV</sequence>
<organism evidence="4 5">
    <name type="scientific">Stratiformator vulcanicus</name>
    <dbReference type="NCBI Taxonomy" id="2527980"/>
    <lineage>
        <taxon>Bacteria</taxon>
        <taxon>Pseudomonadati</taxon>
        <taxon>Planctomycetota</taxon>
        <taxon>Planctomycetia</taxon>
        <taxon>Planctomycetales</taxon>
        <taxon>Planctomycetaceae</taxon>
        <taxon>Stratiformator</taxon>
    </lineage>
</organism>
<dbReference type="InterPro" id="IPR036526">
    <property type="entry name" value="C-N_Hydrolase_sf"/>
</dbReference>
<dbReference type="PROSITE" id="PS01227">
    <property type="entry name" value="UPF0012"/>
    <property type="match status" value="1"/>
</dbReference>
<dbReference type="InterPro" id="IPR045254">
    <property type="entry name" value="Nit1/2_C-N_Hydrolase"/>
</dbReference>
<name>A0A517QVM5_9PLAN</name>
<keyword evidence="2 4" id="KW-0378">Hydrolase</keyword>